<dbReference type="Pfam" id="PF01755">
    <property type="entry name" value="Glyco_transf_25"/>
    <property type="match status" value="1"/>
</dbReference>
<comment type="caution">
    <text evidence="3">The sequence shown here is derived from an EMBL/GenBank/DDBJ whole genome shotgun (WGS) entry which is preliminary data.</text>
</comment>
<keyword evidence="3" id="KW-0808">Transferase</keyword>
<reference evidence="4 5" key="1">
    <citation type="submission" date="2017-12" db="EMBL/GenBank/DDBJ databases">
        <authorList>
            <person name="Paulsen S."/>
            <person name="Gram L.K."/>
        </authorList>
    </citation>
    <scope>NUCLEOTIDE SEQUENCE [LARGE SCALE GENOMIC DNA]</scope>
    <source>
        <strain evidence="3 5">S2231</strain>
        <strain evidence="2 4">S2233</strain>
    </source>
</reference>
<evidence type="ECO:0000313" key="4">
    <source>
        <dbReference type="Proteomes" id="UP000305730"/>
    </source>
</evidence>
<gene>
    <name evidence="3" type="ORF">CWB96_06670</name>
    <name evidence="2" type="ORF">CWB97_16465</name>
</gene>
<evidence type="ECO:0000259" key="1">
    <source>
        <dbReference type="Pfam" id="PF01755"/>
    </source>
</evidence>
<dbReference type="Proteomes" id="UP000307706">
    <property type="component" value="Unassembled WGS sequence"/>
</dbReference>
<proteinExistence type="predicted"/>
<name>A0A5S3XRC1_9GAMM</name>
<feature type="domain" description="Glycosyl transferase family 25" evidence="1">
    <location>
        <begin position="4"/>
        <end position="167"/>
    </location>
</feature>
<dbReference type="RefSeq" id="WP_138597832.1">
    <property type="nucleotide sequence ID" value="NZ_PNCK01000065.1"/>
</dbReference>
<dbReference type="InterPro" id="IPR002654">
    <property type="entry name" value="Glyco_trans_25"/>
</dbReference>
<dbReference type="OrthoDB" id="9816113at2"/>
<dbReference type="Proteomes" id="UP000305730">
    <property type="component" value="Unassembled WGS sequence"/>
</dbReference>
<evidence type="ECO:0000313" key="3">
    <source>
        <dbReference type="EMBL" id="TMP60389.1"/>
    </source>
</evidence>
<dbReference type="CDD" id="cd06532">
    <property type="entry name" value="Glyco_transf_25"/>
    <property type="match status" value="1"/>
</dbReference>
<accession>A0A5S3XRC1</accession>
<dbReference type="GO" id="GO:0016740">
    <property type="term" value="F:transferase activity"/>
    <property type="evidence" value="ECO:0007669"/>
    <property type="project" value="UniProtKB-KW"/>
</dbReference>
<keyword evidence="4" id="KW-1185">Reference proteome</keyword>
<organism evidence="3 5">
    <name type="scientific">Pseudoalteromonas citrea</name>
    <dbReference type="NCBI Taxonomy" id="43655"/>
    <lineage>
        <taxon>Bacteria</taxon>
        <taxon>Pseudomonadati</taxon>
        <taxon>Pseudomonadota</taxon>
        <taxon>Gammaproteobacteria</taxon>
        <taxon>Alteromonadales</taxon>
        <taxon>Pseudoalteromonadaceae</taxon>
        <taxon>Pseudoalteromonas</taxon>
    </lineage>
</organism>
<protein>
    <submittedName>
        <fullName evidence="3">Glycosyl transferase family 25</fullName>
    </submittedName>
</protein>
<reference evidence="3" key="3">
    <citation type="submission" date="2019-09" db="EMBL/GenBank/DDBJ databases">
        <title>Co-occurence of chitin degradation, pigmentation and bioactivity in marine Pseudoalteromonas.</title>
        <authorList>
            <person name="Sonnenschein E.C."/>
            <person name="Bech P.K."/>
        </authorList>
    </citation>
    <scope>NUCLEOTIDE SEQUENCE</scope>
    <source>
        <strain evidence="3">S2231</strain>
    </source>
</reference>
<evidence type="ECO:0000313" key="5">
    <source>
        <dbReference type="Proteomes" id="UP000307706"/>
    </source>
</evidence>
<reference evidence="4 5" key="2">
    <citation type="submission" date="2019-06" db="EMBL/GenBank/DDBJ databases">
        <title>Co-occurence of chitin degradation, pigmentation and bioactivity in marine Pseudoalteromonas.</title>
        <authorList>
            <person name="Sonnenschein E.C."/>
            <person name="Bech P.K."/>
        </authorList>
    </citation>
    <scope>NUCLEOTIDE SEQUENCE [LARGE SCALE GENOMIC DNA]</scope>
    <source>
        <strain evidence="5">S2231</strain>
        <strain evidence="2 4">S2233</strain>
    </source>
</reference>
<sequence>MPLPIFVINMKSSAERWQKTHSRLHSLGLECVRFEATVGKSLSEAEISTWYDADANLRKHHRNMTPGEIGCYISHMRVWQHIHDKNIPAAIILEDDLLIENHLQENIKNLSKLQDWDMIKLSDNRTNPFIQTKTLSNQVVLGNYLKVPNGGQGYIISQQGVKKLLCRKPFFRPVDVDFQFHSEIALQIFGMKPYPISEDLSFQSEIAAVNAGRHSNHSTFLRNAKHRIAMYLQRKKISGDLSKVIKPR</sequence>
<dbReference type="AlphaFoldDB" id="A0A5S3XRC1"/>
<dbReference type="EMBL" id="PNCL01000025">
    <property type="protein sequence ID" value="TMP60389.1"/>
    <property type="molecule type" value="Genomic_DNA"/>
</dbReference>
<dbReference type="EMBL" id="PNCK01000065">
    <property type="protein sequence ID" value="TMP40949.1"/>
    <property type="molecule type" value="Genomic_DNA"/>
</dbReference>
<evidence type="ECO:0000313" key="2">
    <source>
        <dbReference type="EMBL" id="TMP40949.1"/>
    </source>
</evidence>